<evidence type="ECO:0000256" key="1">
    <source>
        <dbReference type="SAM" id="MobiDB-lite"/>
    </source>
</evidence>
<sequence length="191" mass="19377">GSPFGYLSEPLGKSVSSGIPGGCGPGGLGHGPSPGLSVGPMGHGASPLPRPDHLGRGAMPDPVNIAADHDGDPLDVIHRLILITAAAPGGLSAAAGLTPWSSDQVGGTRTPGAVQETRTLQEQERPLVGVLESSPPFQEQLRRLSGSDLSAVALALLPVLPPGRVGQLAVALARLGHFDMQYKAVLVEHVV</sequence>
<feature type="region of interest" description="Disordered" evidence="1">
    <location>
        <begin position="17"/>
        <end position="50"/>
    </location>
</feature>
<protein>
    <submittedName>
        <fullName evidence="2">Uncharacterized protein</fullName>
    </submittedName>
</protein>
<dbReference type="EMBL" id="BSDZ01000027">
    <property type="protein sequence ID" value="GLI66070.1"/>
    <property type="molecule type" value="Genomic_DNA"/>
</dbReference>
<evidence type="ECO:0000313" key="3">
    <source>
        <dbReference type="Proteomes" id="UP001165090"/>
    </source>
</evidence>
<organism evidence="2 3">
    <name type="scientific">Volvox africanus</name>
    <dbReference type="NCBI Taxonomy" id="51714"/>
    <lineage>
        <taxon>Eukaryota</taxon>
        <taxon>Viridiplantae</taxon>
        <taxon>Chlorophyta</taxon>
        <taxon>core chlorophytes</taxon>
        <taxon>Chlorophyceae</taxon>
        <taxon>CS clade</taxon>
        <taxon>Chlamydomonadales</taxon>
        <taxon>Volvocaceae</taxon>
        <taxon>Volvox</taxon>
    </lineage>
</organism>
<feature type="non-terminal residue" evidence="2">
    <location>
        <position position="191"/>
    </location>
</feature>
<gene>
    <name evidence="2" type="ORF">VaNZ11_009789</name>
</gene>
<reference evidence="2 3" key="1">
    <citation type="journal article" date="2023" name="IScience">
        <title>Expanded male sex-determining region conserved during the evolution of homothallism in the green alga Volvox.</title>
        <authorList>
            <person name="Yamamoto K."/>
            <person name="Matsuzaki R."/>
            <person name="Mahakham W."/>
            <person name="Heman W."/>
            <person name="Sekimoto H."/>
            <person name="Kawachi M."/>
            <person name="Minakuchi Y."/>
            <person name="Toyoda A."/>
            <person name="Nozaki H."/>
        </authorList>
    </citation>
    <scope>NUCLEOTIDE SEQUENCE [LARGE SCALE GENOMIC DNA]</scope>
    <source>
        <strain evidence="2 3">NIES-4468</strain>
    </source>
</reference>
<feature type="non-terminal residue" evidence="2">
    <location>
        <position position="1"/>
    </location>
</feature>
<evidence type="ECO:0000313" key="2">
    <source>
        <dbReference type="EMBL" id="GLI66070.1"/>
    </source>
</evidence>
<feature type="compositionally biased region" description="Gly residues" evidence="1">
    <location>
        <begin position="19"/>
        <end position="32"/>
    </location>
</feature>
<comment type="caution">
    <text evidence="2">The sequence shown here is derived from an EMBL/GenBank/DDBJ whole genome shotgun (WGS) entry which is preliminary data.</text>
</comment>
<proteinExistence type="predicted"/>
<keyword evidence="3" id="KW-1185">Reference proteome</keyword>
<accession>A0ABQ5S835</accession>
<dbReference type="Proteomes" id="UP001165090">
    <property type="component" value="Unassembled WGS sequence"/>
</dbReference>
<name>A0ABQ5S835_9CHLO</name>